<keyword evidence="2 6" id="KW-0812">Transmembrane</keyword>
<feature type="region of interest" description="Disordered" evidence="5">
    <location>
        <begin position="221"/>
        <end position="265"/>
    </location>
</feature>
<sequence>MVRSARDATLFTPTGPYAAAKPQPRATTIPISGPAPTNETPQQKVARLREAARRAKLSQESGTTFDRVVARGRVWADRAHRFTTLGLIGFTAVATVITAVSLGDMMIYNRRKRNDWYAQQQAQREVDLSAAYEAVSKGTANEDQILLIHEEQEIQKAVREKAAKAGVMKRVKDYMFSGLSREEQKGGKLGVAANNSHSSDQGFGITKAVQDSVREHKEMLKSEAAALSPQTSQPSVGGPLDQLGEETAEAVEKSSKSWTSWITGR</sequence>
<keyword evidence="3 6" id="KW-1133">Transmembrane helix</keyword>
<evidence type="ECO:0000256" key="6">
    <source>
        <dbReference type="SAM" id="Phobius"/>
    </source>
</evidence>
<dbReference type="AlphaFoldDB" id="A0A6G1HR29"/>
<comment type="subcellular location">
    <subcellularLocation>
        <location evidence="1">Membrane</location>
        <topology evidence="1">Single-pass membrane protein</topology>
    </subcellularLocation>
</comment>
<dbReference type="GO" id="GO:0016020">
    <property type="term" value="C:membrane"/>
    <property type="evidence" value="ECO:0007669"/>
    <property type="project" value="UniProtKB-SubCell"/>
</dbReference>
<dbReference type="Pfam" id="PF14880">
    <property type="entry name" value="COX14"/>
    <property type="match status" value="1"/>
</dbReference>
<gene>
    <name evidence="7" type="ORF">EJ06DRAFT_532048</name>
</gene>
<dbReference type="InterPro" id="IPR029208">
    <property type="entry name" value="COX14"/>
</dbReference>
<keyword evidence="4 6" id="KW-0472">Membrane</keyword>
<accession>A0A6G1HR29</accession>
<evidence type="ECO:0000313" key="8">
    <source>
        <dbReference type="Proteomes" id="UP000799640"/>
    </source>
</evidence>
<evidence type="ECO:0000256" key="5">
    <source>
        <dbReference type="SAM" id="MobiDB-lite"/>
    </source>
</evidence>
<proteinExistence type="predicted"/>
<keyword evidence="8" id="KW-1185">Reference proteome</keyword>
<feature type="compositionally biased region" description="Polar residues" evidence="5">
    <location>
        <begin position="25"/>
        <end position="41"/>
    </location>
</feature>
<dbReference type="Proteomes" id="UP000799640">
    <property type="component" value="Unassembled WGS sequence"/>
</dbReference>
<evidence type="ECO:0000256" key="3">
    <source>
        <dbReference type="ARBA" id="ARBA00022989"/>
    </source>
</evidence>
<feature type="region of interest" description="Disordered" evidence="5">
    <location>
        <begin position="1"/>
        <end position="41"/>
    </location>
</feature>
<evidence type="ECO:0000256" key="2">
    <source>
        <dbReference type="ARBA" id="ARBA00022692"/>
    </source>
</evidence>
<evidence type="ECO:0000313" key="7">
    <source>
        <dbReference type="EMBL" id="KAF2398299.1"/>
    </source>
</evidence>
<evidence type="ECO:0000256" key="1">
    <source>
        <dbReference type="ARBA" id="ARBA00004167"/>
    </source>
</evidence>
<name>A0A6G1HR29_9PEZI</name>
<feature type="transmembrane region" description="Helical" evidence="6">
    <location>
        <begin position="82"/>
        <end position="103"/>
    </location>
</feature>
<feature type="compositionally biased region" description="Polar residues" evidence="5">
    <location>
        <begin position="256"/>
        <end position="265"/>
    </location>
</feature>
<dbReference type="EMBL" id="ML996700">
    <property type="protein sequence ID" value="KAF2398299.1"/>
    <property type="molecule type" value="Genomic_DNA"/>
</dbReference>
<evidence type="ECO:0008006" key="9">
    <source>
        <dbReference type="Google" id="ProtNLM"/>
    </source>
</evidence>
<protein>
    <recommendedName>
        <fullName evidence="9">Cytochrome oxidase c assembly-domain-containing protein</fullName>
    </recommendedName>
</protein>
<evidence type="ECO:0000256" key="4">
    <source>
        <dbReference type="ARBA" id="ARBA00023136"/>
    </source>
</evidence>
<organism evidence="7 8">
    <name type="scientific">Trichodelitschia bisporula</name>
    <dbReference type="NCBI Taxonomy" id="703511"/>
    <lineage>
        <taxon>Eukaryota</taxon>
        <taxon>Fungi</taxon>
        <taxon>Dikarya</taxon>
        <taxon>Ascomycota</taxon>
        <taxon>Pezizomycotina</taxon>
        <taxon>Dothideomycetes</taxon>
        <taxon>Dothideomycetes incertae sedis</taxon>
        <taxon>Phaeotrichales</taxon>
        <taxon>Phaeotrichaceae</taxon>
        <taxon>Trichodelitschia</taxon>
    </lineage>
</organism>
<dbReference type="OrthoDB" id="4205486at2759"/>
<reference evidence="7" key="1">
    <citation type="journal article" date="2020" name="Stud. Mycol.">
        <title>101 Dothideomycetes genomes: a test case for predicting lifestyles and emergence of pathogens.</title>
        <authorList>
            <person name="Haridas S."/>
            <person name="Albert R."/>
            <person name="Binder M."/>
            <person name="Bloem J."/>
            <person name="Labutti K."/>
            <person name="Salamov A."/>
            <person name="Andreopoulos B."/>
            <person name="Baker S."/>
            <person name="Barry K."/>
            <person name="Bills G."/>
            <person name="Bluhm B."/>
            <person name="Cannon C."/>
            <person name="Castanera R."/>
            <person name="Culley D."/>
            <person name="Daum C."/>
            <person name="Ezra D."/>
            <person name="Gonzalez J."/>
            <person name="Henrissat B."/>
            <person name="Kuo A."/>
            <person name="Liang C."/>
            <person name="Lipzen A."/>
            <person name="Lutzoni F."/>
            <person name="Magnuson J."/>
            <person name="Mondo S."/>
            <person name="Nolan M."/>
            <person name="Ohm R."/>
            <person name="Pangilinan J."/>
            <person name="Park H.-J."/>
            <person name="Ramirez L."/>
            <person name="Alfaro M."/>
            <person name="Sun H."/>
            <person name="Tritt A."/>
            <person name="Yoshinaga Y."/>
            <person name="Zwiers L.-H."/>
            <person name="Turgeon B."/>
            <person name="Goodwin S."/>
            <person name="Spatafora J."/>
            <person name="Crous P."/>
            <person name="Grigoriev I."/>
        </authorList>
    </citation>
    <scope>NUCLEOTIDE SEQUENCE</scope>
    <source>
        <strain evidence="7">CBS 262.69</strain>
    </source>
</reference>